<dbReference type="Pfam" id="PF01336">
    <property type="entry name" value="tRNA_anti-codon"/>
    <property type="match status" value="1"/>
</dbReference>
<evidence type="ECO:0000259" key="8">
    <source>
        <dbReference type="PROSITE" id="PS50862"/>
    </source>
</evidence>
<dbReference type="SUPFAM" id="SSF55261">
    <property type="entry name" value="GAD domain-like"/>
    <property type="match status" value="1"/>
</dbReference>
<feature type="binding site" evidence="7">
    <location>
        <position position="228"/>
    </location>
    <ligand>
        <name>L-aspartate</name>
        <dbReference type="ChEBI" id="CHEBI:29991"/>
    </ligand>
</feature>
<dbReference type="NCBIfam" id="NF001750">
    <property type="entry name" value="PRK00476.1"/>
    <property type="match status" value="1"/>
</dbReference>
<dbReference type="Pfam" id="PF00152">
    <property type="entry name" value="tRNA-synt_2"/>
    <property type="match status" value="1"/>
</dbReference>
<proteinExistence type="inferred from homology"/>
<dbReference type="GO" id="GO:0004815">
    <property type="term" value="F:aspartate-tRNA ligase activity"/>
    <property type="evidence" value="ECO:0007669"/>
    <property type="project" value="UniProtKB-UniRule"/>
</dbReference>
<dbReference type="GO" id="GO:0005524">
    <property type="term" value="F:ATP binding"/>
    <property type="evidence" value="ECO:0007669"/>
    <property type="project" value="UniProtKB-UniRule"/>
</dbReference>
<feature type="region of interest" description="Aspartate" evidence="7">
    <location>
        <begin position="206"/>
        <end position="209"/>
    </location>
</feature>
<feature type="domain" description="Aminoacyl-transfer RNA synthetases class-II family profile" evidence="8">
    <location>
        <begin position="152"/>
        <end position="563"/>
    </location>
</feature>
<evidence type="ECO:0000313" key="10">
    <source>
        <dbReference type="Proteomes" id="UP000322976"/>
    </source>
</evidence>
<feature type="binding site" evidence="7">
    <location>
        <position position="456"/>
    </location>
    <ligand>
        <name>L-aspartate</name>
        <dbReference type="ChEBI" id="CHEBI:29991"/>
    </ligand>
</feature>
<dbReference type="GO" id="GO:0006422">
    <property type="term" value="P:aspartyl-tRNA aminoacylation"/>
    <property type="evidence" value="ECO:0007669"/>
    <property type="project" value="UniProtKB-UniRule"/>
</dbReference>
<evidence type="ECO:0000256" key="4">
    <source>
        <dbReference type="ARBA" id="ARBA00022840"/>
    </source>
</evidence>
<name>A0A5D8QG54_9THEO</name>
<dbReference type="EC" id="6.1.1.12" evidence="7"/>
<feature type="binding site" evidence="7">
    <location>
        <begin position="542"/>
        <end position="545"/>
    </location>
    <ligand>
        <name>ATP</name>
        <dbReference type="ChEBI" id="CHEBI:30616"/>
    </ligand>
</feature>
<feature type="binding site" evidence="7">
    <location>
        <position position="497"/>
    </location>
    <ligand>
        <name>L-aspartate</name>
        <dbReference type="ChEBI" id="CHEBI:29991"/>
    </ligand>
</feature>
<dbReference type="InterPro" id="IPR006195">
    <property type="entry name" value="aa-tRNA-synth_II"/>
</dbReference>
<keyword evidence="6 7" id="KW-0030">Aminoacyl-tRNA synthetase</keyword>
<dbReference type="GO" id="GO:0005737">
    <property type="term" value="C:cytoplasm"/>
    <property type="evidence" value="ECO:0007669"/>
    <property type="project" value="UniProtKB-SubCell"/>
</dbReference>
<dbReference type="CDD" id="cd04317">
    <property type="entry name" value="EcAspRS_like_N"/>
    <property type="match status" value="1"/>
</dbReference>
<keyword evidence="5 7" id="KW-0648">Protein biosynthesis</keyword>
<comment type="subcellular location">
    <subcellularLocation>
        <location evidence="7">Cytoplasm</location>
    </subcellularLocation>
</comment>
<dbReference type="InterPro" id="IPR002312">
    <property type="entry name" value="Asp/Asn-tRNA-synth_IIb"/>
</dbReference>
<comment type="caution">
    <text evidence="7">Lacks conserved residue(s) required for the propagation of feature annotation.</text>
</comment>
<evidence type="ECO:0000256" key="7">
    <source>
        <dbReference type="HAMAP-Rule" id="MF_00044"/>
    </source>
</evidence>
<dbReference type="Pfam" id="PF02938">
    <property type="entry name" value="GAD"/>
    <property type="match status" value="1"/>
</dbReference>
<gene>
    <name evidence="7 9" type="primary">aspS</name>
    <name evidence="9" type="ORF">FWJ32_01050</name>
</gene>
<dbReference type="InterPro" id="IPR029351">
    <property type="entry name" value="GAD_dom"/>
</dbReference>
<dbReference type="InterPro" id="IPR047089">
    <property type="entry name" value="Asp-tRNA-ligase_1_N"/>
</dbReference>
<protein>
    <recommendedName>
        <fullName evidence="7">Aspartate--tRNA ligase</fullName>
        <ecNumber evidence="7">6.1.1.12</ecNumber>
    </recommendedName>
    <alternativeName>
        <fullName evidence="7">Aspartyl-tRNA synthetase</fullName>
        <shortName evidence="7">AspRS</shortName>
    </alternativeName>
</protein>
<sequence>MSELLSGMKRTDMCGELDLKDSGREVTLMGWVNRRRDLGSLIFIDLRDRTGIVQIVFNEEWDSNLFSRAGELRNEFVIAVSGTVVERAPEAVNDKIPTGKIEVKVKELKILSRSETPPFLVDDSTKAADNVRLKYRYLDLRRPVMQKNIITRHRIAKVVRDFLYDNGFLEIETPMLTKSTPEGARDYLVPSRVQPGKFYALPQSPQLFKQLLMISGFDRYYQIVRCFRDEDLRADRQPEFTQIDIEMSFVDMDDVLNINEKLIATVFKEIMGIEIKLPLKRMSYYEAMSRYGSDKPDLRFGMELLELSDVLKNSSFNAFKEAVANGGCIKAINAKGCSVFARKEIDSLSEVAKTYGAKGLLWVTYTHDGEIKSSLTKYLTNEELDGILKVTSAKPGDLILIAAGEFEKTCDAMGHVRLELGNKLNMIDKDKYELLWVVDFPLLEWSEEEDRYVAKHHPFTSPRDEDIPLLDSEPGKVRAKAYDMVLNGTELGGGSIRIHTREMQKKMFNILGFSDEDAQSRFGFFLEAFKYGVPPHGGIAYGFDRMVMLLTGSESIKDVIAFPKTQNASCLLSGAPSEVDTKQLEELHIKLDL</sequence>
<evidence type="ECO:0000256" key="3">
    <source>
        <dbReference type="ARBA" id="ARBA00022741"/>
    </source>
</evidence>
<evidence type="ECO:0000256" key="6">
    <source>
        <dbReference type="ARBA" id="ARBA00023146"/>
    </source>
</evidence>
<comment type="function">
    <text evidence="7">Catalyzes the attachment of L-aspartate to tRNA(Asp) in a two-step reaction: L-aspartate is first activated by ATP to form Asp-AMP and then transferred to the acceptor end of tRNA(Asp).</text>
</comment>
<dbReference type="EMBL" id="VTPS01000001">
    <property type="protein sequence ID" value="TZE83502.1"/>
    <property type="molecule type" value="Genomic_DNA"/>
</dbReference>
<dbReference type="Gene3D" id="3.30.930.10">
    <property type="entry name" value="Bira Bifunctional Protein, Domain 2"/>
    <property type="match status" value="1"/>
</dbReference>
<dbReference type="InterPro" id="IPR004365">
    <property type="entry name" value="NA-bd_OB_tRNA"/>
</dbReference>
<feature type="binding site" evidence="7">
    <location>
        <begin position="228"/>
        <end position="230"/>
    </location>
    <ligand>
        <name>ATP</name>
        <dbReference type="ChEBI" id="CHEBI:30616"/>
    </ligand>
</feature>
<dbReference type="InterPro" id="IPR004364">
    <property type="entry name" value="Aa-tRNA-synt_II"/>
</dbReference>
<dbReference type="GO" id="GO:0140096">
    <property type="term" value="F:catalytic activity, acting on a protein"/>
    <property type="evidence" value="ECO:0007669"/>
    <property type="project" value="UniProtKB-ARBA"/>
</dbReference>
<reference evidence="9 10" key="1">
    <citation type="submission" date="2019-08" db="EMBL/GenBank/DDBJ databases">
        <title>Calorimonas adulescens gen. nov., sp. nov., an anaerobic thermophilic bacterium from Sakhalin hot spring.</title>
        <authorList>
            <person name="Khomyakova M.A."/>
            <person name="Merkel A.Y."/>
            <person name="Novikov A."/>
            <person name="Bonch-Osmolovskaya E.A."/>
            <person name="Slobodkin A.I."/>
        </authorList>
    </citation>
    <scope>NUCLEOTIDE SEQUENCE [LARGE SCALE GENOMIC DNA]</scope>
    <source>
        <strain evidence="9 10">A05MB</strain>
    </source>
</reference>
<dbReference type="InterPro" id="IPR047090">
    <property type="entry name" value="AspRS_core"/>
</dbReference>
<dbReference type="SUPFAM" id="SSF55681">
    <property type="entry name" value="Class II aaRS and biotin synthetases"/>
    <property type="match status" value="1"/>
</dbReference>
<organism evidence="9 10">
    <name type="scientific">Calorimonas adulescens</name>
    <dbReference type="NCBI Taxonomy" id="2606906"/>
    <lineage>
        <taxon>Bacteria</taxon>
        <taxon>Bacillati</taxon>
        <taxon>Bacillota</taxon>
        <taxon>Clostridia</taxon>
        <taxon>Thermoanaerobacterales</taxon>
        <taxon>Thermoanaerobacteraceae</taxon>
        <taxon>Calorimonas</taxon>
    </lineage>
</organism>
<comment type="similarity">
    <text evidence="1 7">Belongs to the class-II aminoacyl-tRNA synthetase family. Type 1 subfamily.</text>
</comment>
<dbReference type="GO" id="GO:0016740">
    <property type="term" value="F:transferase activity"/>
    <property type="evidence" value="ECO:0007669"/>
    <property type="project" value="UniProtKB-ARBA"/>
</dbReference>
<dbReference type="Gene3D" id="3.30.1360.30">
    <property type="entry name" value="GAD-like domain"/>
    <property type="match status" value="1"/>
</dbReference>
<feature type="binding site" evidence="7">
    <location>
        <position position="490"/>
    </location>
    <ligand>
        <name>ATP</name>
        <dbReference type="ChEBI" id="CHEBI:30616"/>
    </ligand>
</feature>
<dbReference type="InterPro" id="IPR004524">
    <property type="entry name" value="Asp-tRNA-ligase_1"/>
</dbReference>
<dbReference type="SUPFAM" id="SSF50249">
    <property type="entry name" value="Nucleic acid-binding proteins"/>
    <property type="match status" value="1"/>
</dbReference>
<evidence type="ECO:0000256" key="1">
    <source>
        <dbReference type="ARBA" id="ARBA00006303"/>
    </source>
</evidence>
<feature type="binding site" evidence="7">
    <location>
        <position position="182"/>
    </location>
    <ligand>
        <name>L-aspartate</name>
        <dbReference type="ChEBI" id="CHEBI:29991"/>
    </ligand>
</feature>
<keyword evidence="4 7" id="KW-0067">ATP-binding</keyword>
<dbReference type="PROSITE" id="PS50862">
    <property type="entry name" value="AA_TRNA_LIGASE_II"/>
    <property type="match status" value="1"/>
</dbReference>
<dbReference type="NCBIfam" id="TIGR00459">
    <property type="entry name" value="aspS_bact"/>
    <property type="match status" value="1"/>
</dbReference>
<evidence type="ECO:0000313" key="9">
    <source>
        <dbReference type="EMBL" id="TZE83502.1"/>
    </source>
</evidence>
<keyword evidence="3 7" id="KW-0547">Nucleotide-binding</keyword>
<comment type="caution">
    <text evidence="9">The sequence shown here is derived from an EMBL/GenBank/DDBJ whole genome shotgun (WGS) entry which is preliminary data.</text>
</comment>
<dbReference type="PRINTS" id="PR01042">
    <property type="entry name" value="TRNASYNTHASP"/>
</dbReference>
<dbReference type="AlphaFoldDB" id="A0A5D8QG54"/>
<dbReference type="InterPro" id="IPR012340">
    <property type="entry name" value="NA-bd_OB-fold"/>
</dbReference>
<dbReference type="PANTHER" id="PTHR22594">
    <property type="entry name" value="ASPARTYL/LYSYL-TRNA SYNTHETASE"/>
    <property type="match status" value="1"/>
</dbReference>
<comment type="catalytic activity">
    <reaction evidence="7">
        <text>tRNA(Asp) + L-aspartate + ATP = L-aspartyl-tRNA(Asp) + AMP + diphosphate</text>
        <dbReference type="Rhea" id="RHEA:19649"/>
        <dbReference type="Rhea" id="RHEA-COMP:9660"/>
        <dbReference type="Rhea" id="RHEA-COMP:9678"/>
        <dbReference type="ChEBI" id="CHEBI:29991"/>
        <dbReference type="ChEBI" id="CHEBI:30616"/>
        <dbReference type="ChEBI" id="CHEBI:33019"/>
        <dbReference type="ChEBI" id="CHEBI:78442"/>
        <dbReference type="ChEBI" id="CHEBI:78516"/>
        <dbReference type="ChEBI" id="CHEBI:456215"/>
        <dbReference type="EC" id="6.1.1.12"/>
    </reaction>
</comment>
<evidence type="ECO:0000256" key="5">
    <source>
        <dbReference type="ARBA" id="ARBA00022917"/>
    </source>
</evidence>
<keyword evidence="2 7" id="KW-0436">Ligase</keyword>
<evidence type="ECO:0000256" key="2">
    <source>
        <dbReference type="ARBA" id="ARBA00022598"/>
    </source>
</evidence>
<dbReference type="Gene3D" id="2.40.50.140">
    <property type="entry name" value="Nucleic acid-binding proteins"/>
    <property type="match status" value="1"/>
</dbReference>
<dbReference type="Proteomes" id="UP000322976">
    <property type="component" value="Unassembled WGS sequence"/>
</dbReference>
<dbReference type="GO" id="GO:0003676">
    <property type="term" value="F:nucleic acid binding"/>
    <property type="evidence" value="ECO:0007669"/>
    <property type="project" value="InterPro"/>
</dbReference>
<keyword evidence="10" id="KW-1185">Reference proteome</keyword>
<dbReference type="PANTHER" id="PTHR22594:SF5">
    <property type="entry name" value="ASPARTATE--TRNA LIGASE, MITOCHONDRIAL"/>
    <property type="match status" value="1"/>
</dbReference>
<dbReference type="RefSeq" id="WP_149544120.1">
    <property type="nucleotide sequence ID" value="NZ_VTPS01000001.1"/>
</dbReference>
<dbReference type="HAMAP" id="MF_00044">
    <property type="entry name" value="Asp_tRNA_synth_type1"/>
    <property type="match status" value="1"/>
</dbReference>
<dbReference type="InterPro" id="IPR045864">
    <property type="entry name" value="aa-tRNA-synth_II/BPL/LPL"/>
</dbReference>
<comment type="subunit">
    <text evidence="7">Homodimer.</text>
</comment>
<dbReference type="CDD" id="cd00777">
    <property type="entry name" value="AspRS_core"/>
    <property type="match status" value="1"/>
</dbReference>
<keyword evidence="7" id="KW-0963">Cytoplasm</keyword>
<accession>A0A5D8QG54</accession>
<feature type="binding site" evidence="7">
    <location>
        <position position="237"/>
    </location>
    <ligand>
        <name>ATP</name>
        <dbReference type="ChEBI" id="CHEBI:30616"/>
    </ligand>
</feature>
<dbReference type="InterPro" id="IPR004115">
    <property type="entry name" value="GAD-like_sf"/>
</dbReference>